<evidence type="ECO:0000259" key="1">
    <source>
        <dbReference type="PROSITE" id="PS50862"/>
    </source>
</evidence>
<evidence type="ECO:0000313" key="2">
    <source>
        <dbReference type="EMBL" id="GAH24175.1"/>
    </source>
</evidence>
<accession>X1EV38</accession>
<dbReference type="InterPro" id="IPR045864">
    <property type="entry name" value="aa-tRNA-synth_II/BPL/LPL"/>
</dbReference>
<dbReference type="PANTHER" id="PTHR10745:SF8">
    <property type="entry name" value="DNA POLYMERASE SUBUNIT GAMMA-2, MITOCHONDRIAL"/>
    <property type="match status" value="1"/>
</dbReference>
<dbReference type="PANTHER" id="PTHR10745">
    <property type="entry name" value="GLYCYL-TRNA SYNTHETASE/DNA POLYMERASE SUBUNIT GAMMA-2"/>
    <property type="match status" value="1"/>
</dbReference>
<proteinExistence type="predicted"/>
<dbReference type="GO" id="GO:0004820">
    <property type="term" value="F:glycine-tRNA ligase activity"/>
    <property type="evidence" value="ECO:0007669"/>
    <property type="project" value="TreeGrafter"/>
</dbReference>
<organism evidence="2">
    <name type="scientific">marine sediment metagenome</name>
    <dbReference type="NCBI Taxonomy" id="412755"/>
    <lineage>
        <taxon>unclassified sequences</taxon>
        <taxon>metagenomes</taxon>
        <taxon>ecological metagenomes</taxon>
    </lineage>
</organism>
<reference evidence="2" key="1">
    <citation type="journal article" date="2014" name="Front. Microbiol.">
        <title>High frequency of phylogenetically diverse reductive dehalogenase-homologous genes in deep subseafloor sedimentary metagenomes.</title>
        <authorList>
            <person name="Kawai M."/>
            <person name="Futagami T."/>
            <person name="Toyoda A."/>
            <person name="Takaki Y."/>
            <person name="Nishi S."/>
            <person name="Hori S."/>
            <person name="Arai W."/>
            <person name="Tsubouchi T."/>
            <person name="Morono Y."/>
            <person name="Uchiyama I."/>
            <person name="Ito T."/>
            <person name="Fujiyama A."/>
            <person name="Inagaki F."/>
            <person name="Takami H."/>
        </authorList>
    </citation>
    <scope>NUCLEOTIDE SEQUENCE</scope>
    <source>
        <strain evidence="2">Expedition CK06-06</strain>
    </source>
</reference>
<comment type="caution">
    <text evidence="2">The sequence shown here is derived from an EMBL/GenBank/DDBJ whole genome shotgun (WGS) entry which is preliminary data.</text>
</comment>
<dbReference type="AlphaFoldDB" id="X1EV38"/>
<dbReference type="InterPro" id="IPR027031">
    <property type="entry name" value="Gly-tRNA_synthase/POLG2"/>
</dbReference>
<gene>
    <name evidence="2" type="ORF">S03H2_02218</name>
</gene>
<feature type="non-terminal residue" evidence="2">
    <location>
        <position position="191"/>
    </location>
</feature>
<dbReference type="InterPro" id="IPR006195">
    <property type="entry name" value="aa-tRNA-synth_II"/>
</dbReference>
<dbReference type="PROSITE" id="PS50862">
    <property type="entry name" value="AA_TRNA_LIGASE_II"/>
    <property type="match status" value="1"/>
</dbReference>
<name>X1EV38_9ZZZZ</name>
<protein>
    <recommendedName>
        <fullName evidence="1">Aminoacyl-transfer RNA synthetases class-II family profile domain-containing protein</fullName>
    </recommendedName>
</protein>
<dbReference type="Gene3D" id="3.30.930.10">
    <property type="entry name" value="Bira Bifunctional Protein, Domain 2"/>
    <property type="match status" value="1"/>
</dbReference>
<dbReference type="EMBL" id="BARU01000722">
    <property type="protein sequence ID" value="GAH24175.1"/>
    <property type="molecule type" value="Genomic_DNA"/>
</dbReference>
<dbReference type="PRINTS" id="PR01043">
    <property type="entry name" value="TRNASYNTHGLY"/>
</dbReference>
<feature type="domain" description="Aminoacyl-transfer RNA synthetases class-II family profile" evidence="1">
    <location>
        <begin position="10"/>
        <end position="191"/>
    </location>
</feature>
<dbReference type="GO" id="GO:0006426">
    <property type="term" value="P:glycyl-tRNA aminoacylation"/>
    <property type="evidence" value="ECO:0007669"/>
    <property type="project" value="TreeGrafter"/>
</dbReference>
<dbReference type="GO" id="GO:0005737">
    <property type="term" value="C:cytoplasm"/>
    <property type="evidence" value="ECO:0007669"/>
    <property type="project" value="TreeGrafter"/>
</dbReference>
<dbReference type="SUPFAM" id="SSF55681">
    <property type="entry name" value="Class II aaRS and biotin synthetases"/>
    <property type="match status" value="1"/>
</dbReference>
<sequence length="191" mass="21691">MTEPAPRKVDMEKIVSLCRRRGFIFPSSEIYGGLSSCWDYGPLGVELKRNIKQAWWRAVVQERDDMVGLDASILMHPQTWEASGHLKGFADPLVECKSCHLRWRSDDLKGDSCPSCSGELTEPHLFNLMFKTFIGPIEEQASVVYLRPETAQGMFVNFENVVNTTRKRLPFGIAQIGKAFRNEITTGNFIF</sequence>